<evidence type="ECO:0000256" key="4">
    <source>
        <dbReference type="ARBA" id="ARBA00023128"/>
    </source>
</evidence>
<dbReference type="GO" id="GO:0006465">
    <property type="term" value="P:signal peptide processing"/>
    <property type="evidence" value="ECO:0007669"/>
    <property type="project" value="InterPro"/>
</dbReference>
<evidence type="ECO:0000259" key="9">
    <source>
        <dbReference type="Pfam" id="PF10502"/>
    </source>
</evidence>
<dbReference type="EMBL" id="KN293996">
    <property type="protein sequence ID" value="EEH40496.1"/>
    <property type="molecule type" value="Genomic_DNA"/>
</dbReference>
<dbReference type="PANTHER" id="PTHR12383">
    <property type="entry name" value="PROTEASE FAMILY S26 MITOCHONDRIAL INNER MEMBRANE PROTEASE-RELATED"/>
    <property type="match status" value="1"/>
</dbReference>
<dbReference type="GO" id="GO:0004252">
    <property type="term" value="F:serine-type endopeptidase activity"/>
    <property type="evidence" value="ECO:0007669"/>
    <property type="project" value="InterPro"/>
</dbReference>
<dbReference type="OrthoDB" id="308440at2759"/>
<feature type="domain" description="Peptidase S26" evidence="9">
    <location>
        <begin position="115"/>
        <end position="155"/>
    </location>
</feature>
<dbReference type="PRINTS" id="PR00727">
    <property type="entry name" value="LEADERPTASE"/>
</dbReference>
<evidence type="ECO:0000256" key="7">
    <source>
        <dbReference type="PIRSR" id="PIRSR600223-1"/>
    </source>
</evidence>
<dbReference type="GeneID" id="9099166"/>
<keyword evidence="5" id="KW-0472">Membrane</keyword>
<dbReference type="AlphaFoldDB" id="C1GV78"/>
<dbReference type="InterPro" id="IPR019758">
    <property type="entry name" value="Pept_S26A_signal_pept_1_CS"/>
</dbReference>
<evidence type="ECO:0000256" key="5">
    <source>
        <dbReference type="ARBA" id="ARBA00023136"/>
    </source>
</evidence>
<evidence type="ECO:0000313" key="11">
    <source>
        <dbReference type="Proteomes" id="UP000002059"/>
    </source>
</evidence>
<dbReference type="CDD" id="cd06530">
    <property type="entry name" value="S26_SPase_I"/>
    <property type="match status" value="1"/>
</dbReference>
<dbReference type="Proteomes" id="UP000002059">
    <property type="component" value="Partially assembled WGS sequence"/>
</dbReference>
<evidence type="ECO:0000256" key="1">
    <source>
        <dbReference type="ARBA" id="ARBA00004273"/>
    </source>
</evidence>
<feature type="domain" description="Peptidase S26" evidence="9">
    <location>
        <begin position="42"/>
        <end position="99"/>
    </location>
</feature>
<dbReference type="GO" id="GO:0006627">
    <property type="term" value="P:protein processing involved in protein targeting to mitochondrion"/>
    <property type="evidence" value="ECO:0007669"/>
    <property type="project" value="TreeGrafter"/>
</dbReference>
<dbReference type="KEGG" id="pbl:PAAG_02551"/>
<dbReference type="STRING" id="502779.C1GV78"/>
<keyword evidence="4" id="KW-0496">Mitochondrion</keyword>
<dbReference type="VEuPathDB" id="FungiDB:PAAG_02551"/>
<keyword evidence="11" id="KW-1185">Reference proteome</keyword>
<feature type="active site" evidence="7">
    <location>
        <position position="45"/>
    </location>
</feature>
<keyword evidence="2" id="KW-0999">Mitochondrion inner membrane</keyword>
<evidence type="ECO:0000256" key="3">
    <source>
        <dbReference type="ARBA" id="ARBA00022801"/>
    </source>
</evidence>
<dbReference type="InterPro" id="IPR000223">
    <property type="entry name" value="Pept_S26A_signal_pept_1"/>
</dbReference>
<reference evidence="10 11" key="1">
    <citation type="journal article" date="2011" name="PLoS Genet.">
        <title>Comparative genomic analysis of human fungal pathogens causing paracoccidioidomycosis.</title>
        <authorList>
            <person name="Desjardins C.A."/>
            <person name="Champion M.D."/>
            <person name="Holder J.W."/>
            <person name="Muszewska A."/>
            <person name="Goldberg J."/>
            <person name="Bailao A.M."/>
            <person name="Brigido M.M."/>
            <person name="Ferreira M.E."/>
            <person name="Garcia A.M."/>
            <person name="Grynberg M."/>
            <person name="Gujja S."/>
            <person name="Heiman D.I."/>
            <person name="Henn M.R."/>
            <person name="Kodira C.D."/>
            <person name="Leon-Narvaez H."/>
            <person name="Longo L.V."/>
            <person name="Ma L.J."/>
            <person name="Malavazi I."/>
            <person name="Matsuo A.L."/>
            <person name="Morais F.V."/>
            <person name="Pereira M."/>
            <person name="Rodriguez-Brito S."/>
            <person name="Sakthikumar S."/>
            <person name="Salem-Izacc S.M."/>
            <person name="Sykes S.M."/>
            <person name="Teixeira M.M."/>
            <person name="Vallejo M.C."/>
            <person name="Walter M.E."/>
            <person name="Yandava C."/>
            <person name="Young S."/>
            <person name="Zeng Q."/>
            <person name="Zucker J."/>
            <person name="Felipe M.S."/>
            <person name="Goldman G.H."/>
            <person name="Haas B.J."/>
            <person name="McEwen J.G."/>
            <person name="Nino-Vega G."/>
            <person name="Puccia R."/>
            <person name="San-Blas G."/>
            <person name="Soares C.M."/>
            <person name="Birren B.W."/>
            <person name="Cuomo C.A."/>
        </authorList>
    </citation>
    <scope>NUCLEOTIDE SEQUENCE [LARGE SCALE GENOMIC DNA]</scope>
    <source>
        <strain evidence="11">ATCC MYA-826 / Pb01</strain>
    </source>
</reference>
<dbReference type="InterPro" id="IPR036286">
    <property type="entry name" value="LexA/Signal_pep-like_sf"/>
</dbReference>
<keyword evidence="3" id="KW-0378">Hydrolase</keyword>
<proteinExistence type="inferred from homology"/>
<feature type="chain" id="PRO_5002910337" description="Peptidase S26 domain-containing protein" evidence="8">
    <location>
        <begin position="21"/>
        <end position="179"/>
    </location>
</feature>
<evidence type="ECO:0000256" key="6">
    <source>
        <dbReference type="ARBA" id="ARBA00038445"/>
    </source>
</evidence>
<dbReference type="SUPFAM" id="SSF51306">
    <property type="entry name" value="LexA/Signal peptidase"/>
    <property type="match status" value="1"/>
</dbReference>
<dbReference type="OMA" id="LCKGPSM"/>
<keyword evidence="8" id="KW-0732">Signal</keyword>
<dbReference type="InterPro" id="IPR052064">
    <property type="entry name" value="Mito_IMP1_subunit"/>
</dbReference>
<dbReference type="Pfam" id="PF10502">
    <property type="entry name" value="Peptidase_S26"/>
    <property type="match status" value="2"/>
</dbReference>
<accession>C1GV78</accession>
<gene>
    <name evidence="10" type="ORF">PAAG_02551</name>
</gene>
<organism evidence="10 11">
    <name type="scientific">Paracoccidioides lutzii (strain ATCC MYA-826 / Pb01)</name>
    <name type="common">Paracoccidioides brasiliensis</name>
    <dbReference type="NCBI Taxonomy" id="502779"/>
    <lineage>
        <taxon>Eukaryota</taxon>
        <taxon>Fungi</taxon>
        <taxon>Dikarya</taxon>
        <taxon>Ascomycota</taxon>
        <taxon>Pezizomycotina</taxon>
        <taxon>Eurotiomycetes</taxon>
        <taxon>Eurotiomycetidae</taxon>
        <taxon>Onygenales</taxon>
        <taxon>Ajellomycetaceae</taxon>
        <taxon>Paracoccidioides</taxon>
    </lineage>
</organism>
<dbReference type="RefSeq" id="XP_002795845.1">
    <property type="nucleotide sequence ID" value="XM_002795799.1"/>
</dbReference>
<feature type="signal peptide" evidence="8">
    <location>
        <begin position="1"/>
        <end position="20"/>
    </location>
</feature>
<dbReference type="Gene3D" id="2.10.109.10">
    <property type="entry name" value="Umud Fragment, subunit A"/>
    <property type="match status" value="1"/>
</dbReference>
<name>C1GV78_PARBA</name>
<sequence length="179" mass="19658">MNGRILITLIIKRTVPTVLGGLAVLGGGKLFNEHCYSYQACSGPSMYPNINYRGQWLLISKFHKHGKGLNVGDLVVFKSPLFRGRTSTKRVLGMPGDFVLKDAPSPGDDGKGCEDAEMIRVPEGHIWVIGDNLPWSRDSRLHGPIPLGLVVGKVIALGKTYSFPRWARNTLEPAKFSDD</sequence>
<dbReference type="HOGENOM" id="CLU_028723_4_3_1"/>
<dbReference type="FunFam" id="2.10.109.10:FF:000015">
    <property type="entry name" value="Mitochondrial inner membrane protease subunit 1"/>
    <property type="match status" value="1"/>
</dbReference>
<dbReference type="eggNOG" id="KOG0171">
    <property type="taxonomic scope" value="Eukaryota"/>
</dbReference>
<evidence type="ECO:0000313" key="10">
    <source>
        <dbReference type="EMBL" id="EEH40496.1"/>
    </source>
</evidence>
<feature type="active site" evidence="7">
    <location>
        <position position="89"/>
    </location>
</feature>
<protein>
    <recommendedName>
        <fullName evidence="9">Peptidase S26 domain-containing protein</fullName>
    </recommendedName>
</protein>
<dbReference type="PANTHER" id="PTHR12383:SF16">
    <property type="entry name" value="MITOCHONDRIAL INNER MEMBRANE PROTEASE SUBUNIT 1"/>
    <property type="match status" value="1"/>
</dbReference>
<comment type="subcellular location">
    <subcellularLocation>
        <location evidence="1">Mitochondrion inner membrane</location>
    </subcellularLocation>
</comment>
<evidence type="ECO:0000256" key="8">
    <source>
        <dbReference type="SAM" id="SignalP"/>
    </source>
</evidence>
<dbReference type="InterPro" id="IPR019533">
    <property type="entry name" value="Peptidase_S26"/>
</dbReference>
<dbReference type="GO" id="GO:0042720">
    <property type="term" value="C:mitochondrial inner membrane peptidase complex"/>
    <property type="evidence" value="ECO:0007669"/>
    <property type="project" value="TreeGrafter"/>
</dbReference>
<dbReference type="PROSITE" id="PS00761">
    <property type="entry name" value="SPASE_I_3"/>
    <property type="match status" value="1"/>
</dbReference>
<comment type="similarity">
    <text evidence="6">Belongs to the peptidase S26 family. IMP1 subfamily.</text>
</comment>
<evidence type="ECO:0000256" key="2">
    <source>
        <dbReference type="ARBA" id="ARBA00022792"/>
    </source>
</evidence>